<feature type="compositionally biased region" description="Low complexity" evidence="1">
    <location>
        <begin position="39"/>
        <end position="48"/>
    </location>
</feature>
<feature type="compositionally biased region" description="Basic and acidic residues" evidence="1">
    <location>
        <begin position="126"/>
        <end position="137"/>
    </location>
</feature>
<organism evidence="2 3">
    <name type="scientific">Scylla paramamosain</name>
    <name type="common">Mud crab</name>
    <dbReference type="NCBI Taxonomy" id="85552"/>
    <lineage>
        <taxon>Eukaryota</taxon>
        <taxon>Metazoa</taxon>
        <taxon>Ecdysozoa</taxon>
        <taxon>Arthropoda</taxon>
        <taxon>Crustacea</taxon>
        <taxon>Multicrustacea</taxon>
        <taxon>Malacostraca</taxon>
        <taxon>Eumalacostraca</taxon>
        <taxon>Eucarida</taxon>
        <taxon>Decapoda</taxon>
        <taxon>Pleocyemata</taxon>
        <taxon>Brachyura</taxon>
        <taxon>Eubrachyura</taxon>
        <taxon>Portunoidea</taxon>
        <taxon>Portunidae</taxon>
        <taxon>Portuninae</taxon>
        <taxon>Scylla</taxon>
    </lineage>
</organism>
<evidence type="ECO:0000313" key="2">
    <source>
        <dbReference type="EMBL" id="KAK8398197.1"/>
    </source>
</evidence>
<feature type="region of interest" description="Disordered" evidence="1">
    <location>
        <begin position="32"/>
        <end position="137"/>
    </location>
</feature>
<keyword evidence="3" id="KW-1185">Reference proteome</keyword>
<dbReference type="EMBL" id="JARAKH010000012">
    <property type="protein sequence ID" value="KAK8398197.1"/>
    <property type="molecule type" value="Genomic_DNA"/>
</dbReference>
<reference evidence="2 3" key="1">
    <citation type="submission" date="2023-03" db="EMBL/GenBank/DDBJ databases">
        <title>High-quality genome of Scylla paramamosain provides insights in environmental adaptation.</title>
        <authorList>
            <person name="Zhang L."/>
        </authorList>
    </citation>
    <scope>NUCLEOTIDE SEQUENCE [LARGE SCALE GENOMIC DNA]</scope>
    <source>
        <strain evidence="2">LZ_2023a</strain>
        <tissue evidence="2">Muscle</tissue>
    </source>
</reference>
<evidence type="ECO:0000313" key="3">
    <source>
        <dbReference type="Proteomes" id="UP001487740"/>
    </source>
</evidence>
<proteinExistence type="predicted"/>
<dbReference type="Proteomes" id="UP001487740">
    <property type="component" value="Unassembled WGS sequence"/>
</dbReference>
<evidence type="ECO:0000256" key="1">
    <source>
        <dbReference type="SAM" id="MobiDB-lite"/>
    </source>
</evidence>
<protein>
    <submittedName>
        <fullName evidence="2">Uncharacterized protein</fullName>
    </submittedName>
</protein>
<name>A0AAW0UHN8_SCYPA</name>
<accession>A0AAW0UHN8</accession>
<sequence length="206" mass="22516">MLTVNTPTEPDACQMARLKALHVYNHRIFSTHSLPHAPSSSSNNSSSSTWTAEGRREEGGGGGGGVCTAIKRVEKETVSKEGREGDVSAGSGEKEREEEEEMNGDRRGWEQVVPGQPSQPAAAGRHVREDRKGDSKTNEMMNIEVIRLIVYVSPMSSLKRHPTTTHLAPQPHLQPLGNHTMEDQQQAHVGHLGRGVGRTRELSEQA</sequence>
<dbReference type="AlphaFoldDB" id="A0AAW0UHN8"/>
<gene>
    <name evidence="2" type="ORF">O3P69_003835</name>
</gene>
<feature type="compositionally biased region" description="Basic and acidic residues" evidence="1">
    <location>
        <begin position="71"/>
        <end position="86"/>
    </location>
</feature>
<comment type="caution">
    <text evidence="2">The sequence shown here is derived from an EMBL/GenBank/DDBJ whole genome shotgun (WGS) entry which is preliminary data.</text>
</comment>